<dbReference type="Gene3D" id="3.90.226.10">
    <property type="entry name" value="2-enoyl-CoA Hydratase, Chain A, domain 1"/>
    <property type="match status" value="1"/>
</dbReference>
<dbReference type="Proteomes" id="UP000613743">
    <property type="component" value="Unassembled WGS sequence"/>
</dbReference>
<organism evidence="2 3">
    <name type="scientific">Shewanella gelidii</name>
    <dbReference type="NCBI Taxonomy" id="1642821"/>
    <lineage>
        <taxon>Bacteria</taxon>
        <taxon>Pseudomonadati</taxon>
        <taxon>Pseudomonadota</taxon>
        <taxon>Gammaproteobacteria</taxon>
        <taxon>Alteromonadales</taxon>
        <taxon>Shewanellaceae</taxon>
        <taxon>Shewanella</taxon>
    </lineage>
</organism>
<evidence type="ECO:0000313" key="3">
    <source>
        <dbReference type="Proteomes" id="UP000613743"/>
    </source>
</evidence>
<sequence>MTFGYRAIILSFTAIMLLSVLNLGWLTYAQQSTKQYLSQRQMRQDLKVLFNEIEQHSAFYSIQGLKLQKKITQKINQIDKHFPHRISREHFGAETTKLMALLADPGASVIQPDLKTSKLPIGLRPMQSQWLALNHQGETLNLEYPFLAHIDDIPISTWALAAARYLPPQMRRSKNLLRPWLQQINILRHDIGLPQKTDVSITLANSQGEYLKTQLPLAANLLPIPPALAELPKLNSDTPRVLRITDISRYQHSQKQRLALQQAMLAPNLILDLRQATGFSDWFVATLMKYDRVRRLNQDFVGFGRYRMATDLRSDYLKPLRFTPLHQLSHTNERQAIRITKDIDNTYSQDFSQWFARTLRFEPGFYLPLTNQLTLIIGPQCRQDCQWLAYYAKRWSNAQLIGEATAGDLARKYYIELPYSGLKISMSGSLSYDNQGQRITGISTQPDIDITFDEHSQWQSVIKLAEKQQRRQSAVLAAPSEQ</sequence>
<dbReference type="Pfam" id="PF03572">
    <property type="entry name" value="Peptidase_S41"/>
    <property type="match status" value="1"/>
</dbReference>
<reference evidence="2" key="2">
    <citation type="submission" date="2020-09" db="EMBL/GenBank/DDBJ databases">
        <authorList>
            <person name="Sun Q."/>
            <person name="Ohkuma M."/>
        </authorList>
    </citation>
    <scope>NUCLEOTIDE SEQUENCE</scope>
    <source>
        <strain evidence="2">JCM 30804</strain>
    </source>
</reference>
<gene>
    <name evidence="2" type="ORF">GCM10009332_04900</name>
</gene>
<dbReference type="RefSeq" id="WP_188917475.1">
    <property type="nucleotide sequence ID" value="NZ_BMPZ01000001.1"/>
</dbReference>
<evidence type="ECO:0000259" key="1">
    <source>
        <dbReference type="Pfam" id="PF03572"/>
    </source>
</evidence>
<dbReference type="AlphaFoldDB" id="A0A917JIW9"/>
<dbReference type="InterPro" id="IPR029045">
    <property type="entry name" value="ClpP/crotonase-like_dom_sf"/>
</dbReference>
<accession>A0A917JIW9</accession>
<evidence type="ECO:0000313" key="2">
    <source>
        <dbReference type="EMBL" id="GGI70623.1"/>
    </source>
</evidence>
<keyword evidence="3" id="KW-1185">Reference proteome</keyword>
<dbReference type="SUPFAM" id="SSF52096">
    <property type="entry name" value="ClpP/crotonase"/>
    <property type="match status" value="1"/>
</dbReference>
<proteinExistence type="predicted"/>
<dbReference type="GO" id="GO:0008236">
    <property type="term" value="F:serine-type peptidase activity"/>
    <property type="evidence" value="ECO:0007669"/>
    <property type="project" value="InterPro"/>
</dbReference>
<reference evidence="2" key="1">
    <citation type="journal article" date="2014" name="Int. J. Syst. Evol. Microbiol.">
        <title>Complete genome sequence of Corynebacterium casei LMG S-19264T (=DSM 44701T), isolated from a smear-ripened cheese.</title>
        <authorList>
            <consortium name="US DOE Joint Genome Institute (JGI-PGF)"/>
            <person name="Walter F."/>
            <person name="Albersmeier A."/>
            <person name="Kalinowski J."/>
            <person name="Ruckert C."/>
        </authorList>
    </citation>
    <scope>NUCLEOTIDE SEQUENCE</scope>
    <source>
        <strain evidence="2">JCM 30804</strain>
    </source>
</reference>
<dbReference type="GO" id="GO:0006508">
    <property type="term" value="P:proteolysis"/>
    <property type="evidence" value="ECO:0007669"/>
    <property type="project" value="InterPro"/>
</dbReference>
<dbReference type="EMBL" id="BMPZ01000001">
    <property type="protein sequence ID" value="GGI70623.1"/>
    <property type="molecule type" value="Genomic_DNA"/>
</dbReference>
<dbReference type="InterPro" id="IPR005151">
    <property type="entry name" value="Tail-specific_protease"/>
</dbReference>
<comment type="caution">
    <text evidence="2">The sequence shown here is derived from an EMBL/GenBank/DDBJ whole genome shotgun (WGS) entry which is preliminary data.</text>
</comment>
<protein>
    <recommendedName>
        <fullName evidence="1">Tail specific protease domain-containing protein</fullName>
    </recommendedName>
</protein>
<name>A0A917JIW9_9GAMM</name>
<feature type="domain" description="Tail specific protease" evidence="1">
    <location>
        <begin position="242"/>
        <end position="449"/>
    </location>
</feature>